<dbReference type="GeneID" id="37200892"/>
<gene>
    <name evidence="3" type="ORF">BO97DRAFT_419873</name>
</gene>
<sequence>MSSFDSLQVNLEDDRPRNERHLPDDASKREGSDVEEDIGLETCLNLVSKRYVKWINKFLNYPPLRYMNLMAQVWWSLEMNPTNRLEPVSGWPLSLWSLRFCNTDLMSAFMWKLALLILLSHWVVFLNAMIGKNDKAKRNRFFEHGHWYWITYYGSGGTGISQMFWAIRAMMSLTMIMTLSLFDLARGLKKVWIASCNCYQTEASHAKTD</sequence>
<reference evidence="3 4" key="1">
    <citation type="submission" date="2018-02" db="EMBL/GenBank/DDBJ databases">
        <title>The genomes of Aspergillus section Nigri reveals drivers in fungal speciation.</title>
        <authorList>
            <consortium name="DOE Joint Genome Institute"/>
            <person name="Vesth T.C."/>
            <person name="Nybo J."/>
            <person name="Theobald S."/>
            <person name="Brandl J."/>
            <person name="Frisvad J.C."/>
            <person name="Nielsen K.F."/>
            <person name="Lyhne E.K."/>
            <person name="Kogle M.E."/>
            <person name="Kuo A."/>
            <person name="Riley R."/>
            <person name="Clum A."/>
            <person name="Nolan M."/>
            <person name="Lipzen A."/>
            <person name="Salamov A."/>
            <person name="Henrissat B."/>
            <person name="Wiebenga A."/>
            <person name="De vries R.P."/>
            <person name="Grigoriev I.V."/>
            <person name="Mortensen U.H."/>
            <person name="Andersen M.R."/>
            <person name="Baker S.E."/>
        </authorList>
    </citation>
    <scope>NUCLEOTIDE SEQUENCE [LARGE SCALE GENOMIC DNA]</scope>
    <source>
        <strain evidence="3 4">CBS 101889</strain>
    </source>
</reference>
<evidence type="ECO:0000313" key="3">
    <source>
        <dbReference type="EMBL" id="RAL17637.1"/>
    </source>
</evidence>
<evidence type="ECO:0000256" key="1">
    <source>
        <dbReference type="SAM" id="MobiDB-lite"/>
    </source>
</evidence>
<dbReference type="Proteomes" id="UP000248961">
    <property type="component" value="Unassembled WGS sequence"/>
</dbReference>
<evidence type="ECO:0000313" key="4">
    <source>
        <dbReference type="Proteomes" id="UP000248961"/>
    </source>
</evidence>
<organism evidence="3 4">
    <name type="scientific">Aspergillus homomorphus (strain CBS 101889)</name>
    <dbReference type="NCBI Taxonomy" id="1450537"/>
    <lineage>
        <taxon>Eukaryota</taxon>
        <taxon>Fungi</taxon>
        <taxon>Dikarya</taxon>
        <taxon>Ascomycota</taxon>
        <taxon>Pezizomycotina</taxon>
        <taxon>Eurotiomycetes</taxon>
        <taxon>Eurotiomycetidae</taxon>
        <taxon>Eurotiales</taxon>
        <taxon>Aspergillaceae</taxon>
        <taxon>Aspergillus</taxon>
        <taxon>Aspergillus subgen. Circumdati</taxon>
    </lineage>
</organism>
<dbReference type="EMBL" id="KZ824267">
    <property type="protein sequence ID" value="RAL17637.1"/>
    <property type="molecule type" value="Genomic_DNA"/>
</dbReference>
<dbReference type="RefSeq" id="XP_025556791.1">
    <property type="nucleotide sequence ID" value="XM_025696603.1"/>
</dbReference>
<keyword evidence="2" id="KW-0472">Membrane</keyword>
<feature type="region of interest" description="Disordered" evidence="1">
    <location>
        <begin position="1"/>
        <end position="30"/>
    </location>
</feature>
<feature type="transmembrane region" description="Helical" evidence="2">
    <location>
        <begin position="109"/>
        <end position="130"/>
    </location>
</feature>
<keyword evidence="4" id="KW-1185">Reference proteome</keyword>
<protein>
    <submittedName>
        <fullName evidence="3">Uncharacterized protein</fullName>
    </submittedName>
</protein>
<keyword evidence="2" id="KW-0812">Transmembrane</keyword>
<evidence type="ECO:0000256" key="2">
    <source>
        <dbReference type="SAM" id="Phobius"/>
    </source>
</evidence>
<feature type="compositionally biased region" description="Basic and acidic residues" evidence="1">
    <location>
        <begin position="12"/>
        <end position="30"/>
    </location>
</feature>
<keyword evidence="2" id="KW-1133">Transmembrane helix</keyword>
<accession>A0A395IBQ8</accession>
<proteinExistence type="predicted"/>
<name>A0A395IBQ8_ASPHC</name>
<dbReference type="AlphaFoldDB" id="A0A395IBQ8"/>
<dbReference type="VEuPathDB" id="FungiDB:BO97DRAFT_419873"/>